<dbReference type="InParanoid" id="A0A317XN97"/>
<keyword evidence="3" id="KW-0472">Membrane</keyword>
<proteinExistence type="inferred from homology"/>
<comment type="similarity">
    <text evidence="1">Belongs to the glycosyltransferase 32 family.</text>
</comment>
<dbReference type="PANTHER" id="PTHR31834">
    <property type="entry name" value="INITIATION-SPECIFIC ALPHA-1,6-MANNOSYLTRANSFERASE"/>
    <property type="match status" value="1"/>
</dbReference>
<dbReference type="SUPFAM" id="SSF53448">
    <property type="entry name" value="Nucleotide-diphospho-sugar transferases"/>
    <property type="match status" value="1"/>
</dbReference>
<feature type="region of interest" description="Disordered" evidence="2">
    <location>
        <begin position="74"/>
        <end position="100"/>
    </location>
</feature>
<dbReference type="InterPro" id="IPR029044">
    <property type="entry name" value="Nucleotide-diphossugar_trans"/>
</dbReference>
<dbReference type="Gene3D" id="3.90.550.20">
    <property type="match status" value="1"/>
</dbReference>
<dbReference type="InterPro" id="IPR007577">
    <property type="entry name" value="GlycoTrfase_DXD_sugar-bd_CS"/>
</dbReference>
<sequence length="556" mass="62286">MFGIFGSDKHAYQARSHSPSQDPQRNHYTRSPVYDLKQFFKFGSTSSSPSSECAYTALPTSRPVAVDIPLSDISSQRRQSSCSLDDVDGTTSPPPRYRPPSYYATLFGGSQRTSSRNPSRACFLGTLAALVSLFVYMACYVAFRPPNYIVLPPEKYVDVLNTTLYQLIPKQSAREAVSRHLEQIRLPSPTLRSGLDPAVAATAAAAAAADPSDTSFHGLHSVVPTTIWGSDAKPPPGAWATKWIQMGFDPKFLDDAGAEAWVMDNFNGTQIKKVWDDLPRFILKADLLRYLLLLVEGGTWSDMDTLPLMHRNDWAKDTVPLASVRPPSSGILGRRAGQARSPSPSEATSAVDATGEPVRAIIGIECDWNENPSIRNFFERWRILPMNRHRPLQFVQWTMHAAPNHPILLDVVRRIAQSTDVYRAYEIEQQRESYTDGWGWGEKATSYKQEQAKMREAHMENPWEAFSMSWKWQAGHWRLGWDTLSVEEWTGPAVYTDAIISYLYAAAGIRPEDLSLLRSPVQVRDIVIVPSYGFNPGSSPMKNSRLIHLFRGSWKG</sequence>
<dbReference type="GO" id="GO:0000009">
    <property type="term" value="F:alpha-1,6-mannosyltransferase activity"/>
    <property type="evidence" value="ECO:0007669"/>
    <property type="project" value="InterPro"/>
</dbReference>
<keyword evidence="5" id="KW-1185">Reference proteome</keyword>
<evidence type="ECO:0000313" key="4">
    <source>
        <dbReference type="EMBL" id="PWY99765.1"/>
    </source>
</evidence>
<evidence type="ECO:0008006" key="6">
    <source>
        <dbReference type="Google" id="ProtNLM"/>
    </source>
</evidence>
<evidence type="ECO:0000256" key="3">
    <source>
        <dbReference type="SAM" id="Phobius"/>
    </source>
</evidence>
<reference evidence="4 5" key="1">
    <citation type="journal article" date="2018" name="Mol. Biol. Evol.">
        <title>Broad Genomic Sampling Reveals a Smut Pathogenic Ancestry of the Fungal Clade Ustilaginomycotina.</title>
        <authorList>
            <person name="Kijpornyongpan T."/>
            <person name="Mondo S.J."/>
            <person name="Barry K."/>
            <person name="Sandor L."/>
            <person name="Lee J."/>
            <person name="Lipzen A."/>
            <person name="Pangilinan J."/>
            <person name="LaButti K."/>
            <person name="Hainaut M."/>
            <person name="Henrissat B."/>
            <person name="Grigoriev I.V."/>
            <person name="Spatafora J.W."/>
            <person name="Aime M.C."/>
        </authorList>
    </citation>
    <scope>NUCLEOTIDE SEQUENCE [LARGE SCALE GENOMIC DNA]</scope>
    <source>
        <strain evidence="4 5">MCA 3645</strain>
    </source>
</reference>
<feature type="transmembrane region" description="Helical" evidence="3">
    <location>
        <begin position="121"/>
        <end position="143"/>
    </location>
</feature>
<dbReference type="GO" id="GO:0000136">
    <property type="term" value="C:mannan polymerase complex"/>
    <property type="evidence" value="ECO:0007669"/>
    <property type="project" value="TreeGrafter"/>
</dbReference>
<dbReference type="FunCoup" id="A0A317XN97">
    <property type="interactions" value="23"/>
</dbReference>
<evidence type="ECO:0000313" key="5">
    <source>
        <dbReference type="Proteomes" id="UP000246740"/>
    </source>
</evidence>
<dbReference type="PANTHER" id="PTHR31834:SF1">
    <property type="entry name" value="INITIATION-SPECIFIC ALPHA-1,6-MANNOSYLTRANSFERASE"/>
    <property type="match status" value="1"/>
</dbReference>
<feature type="region of interest" description="Disordered" evidence="2">
    <location>
        <begin position="1"/>
        <end position="28"/>
    </location>
</feature>
<name>A0A317XN97_9BASI</name>
<evidence type="ECO:0000256" key="2">
    <source>
        <dbReference type="SAM" id="MobiDB-lite"/>
    </source>
</evidence>
<dbReference type="Proteomes" id="UP000246740">
    <property type="component" value="Unassembled WGS sequence"/>
</dbReference>
<dbReference type="GO" id="GO:0006487">
    <property type="term" value="P:protein N-linked glycosylation"/>
    <property type="evidence" value="ECO:0007669"/>
    <property type="project" value="TreeGrafter"/>
</dbReference>
<dbReference type="Pfam" id="PF04488">
    <property type="entry name" value="Gly_transf_sug"/>
    <property type="match status" value="1"/>
</dbReference>
<dbReference type="STRING" id="1882483.A0A317XN97"/>
<dbReference type="EMBL" id="KZ819194">
    <property type="protein sequence ID" value="PWY99765.1"/>
    <property type="molecule type" value="Genomic_DNA"/>
</dbReference>
<keyword evidence="3" id="KW-1133">Transmembrane helix</keyword>
<dbReference type="OrthoDB" id="409543at2759"/>
<evidence type="ECO:0000256" key="1">
    <source>
        <dbReference type="ARBA" id="ARBA00009003"/>
    </source>
</evidence>
<keyword evidence="3" id="KW-0812">Transmembrane</keyword>
<dbReference type="InterPro" id="IPR039367">
    <property type="entry name" value="Och1-like"/>
</dbReference>
<dbReference type="AlphaFoldDB" id="A0A317XN97"/>
<accession>A0A317XN97</accession>
<protein>
    <recommendedName>
        <fullName evidence="6">Alpha-1,6-mannosyltransferase</fullName>
    </recommendedName>
</protein>
<organism evidence="4 5">
    <name type="scientific">Testicularia cyperi</name>
    <dbReference type="NCBI Taxonomy" id="1882483"/>
    <lineage>
        <taxon>Eukaryota</taxon>
        <taxon>Fungi</taxon>
        <taxon>Dikarya</taxon>
        <taxon>Basidiomycota</taxon>
        <taxon>Ustilaginomycotina</taxon>
        <taxon>Ustilaginomycetes</taxon>
        <taxon>Ustilaginales</taxon>
        <taxon>Anthracoideaceae</taxon>
        <taxon>Testicularia</taxon>
    </lineage>
</organism>
<feature type="compositionally biased region" description="Polar residues" evidence="2">
    <location>
        <begin position="74"/>
        <end position="83"/>
    </location>
</feature>
<feature type="region of interest" description="Disordered" evidence="2">
    <location>
        <begin position="330"/>
        <end position="352"/>
    </location>
</feature>
<gene>
    <name evidence="4" type="ORF">BCV70DRAFT_112902</name>
</gene>